<dbReference type="Pfam" id="PF12730">
    <property type="entry name" value="ABC2_membrane_4"/>
    <property type="match status" value="1"/>
</dbReference>
<evidence type="ECO:0000313" key="2">
    <source>
        <dbReference type="EMBL" id="MCY9521076.1"/>
    </source>
</evidence>
<accession>A0ABT4DUP7</accession>
<evidence type="ECO:0000256" key="1">
    <source>
        <dbReference type="SAM" id="Phobius"/>
    </source>
</evidence>
<comment type="caution">
    <text evidence="2">The sequence shown here is derived from an EMBL/GenBank/DDBJ whole genome shotgun (WGS) entry which is preliminary data.</text>
</comment>
<name>A0ABT4DUP7_9BACL</name>
<protein>
    <submittedName>
        <fullName evidence="2">ABC transporter permease</fullName>
    </submittedName>
</protein>
<feature type="transmembrane region" description="Helical" evidence="1">
    <location>
        <begin position="53"/>
        <end position="78"/>
    </location>
</feature>
<keyword evidence="1" id="KW-0812">Transmembrane</keyword>
<feature type="transmembrane region" description="Helical" evidence="1">
    <location>
        <begin position="21"/>
        <end position="38"/>
    </location>
</feature>
<evidence type="ECO:0000313" key="3">
    <source>
        <dbReference type="Proteomes" id="UP001207626"/>
    </source>
</evidence>
<proteinExistence type="predicted"/>
<keyword evidence="1" id="KW-1133">Transmembrane helix</keyword>
<reference evidence="2 3" key="1">
    <citation type="submission" date="2022-05" db="EMBL/GenBank/DDBJ databases">
        <title>Genome Sequencing of Bee-Associated Microbes.</title>
        <authorList>
            <person name="Dunlap C."/>
        </authorList>
    </citation>
    <scope>NUCLEOTIDE SEQUENCE [LARGE SCALE GENOMIC DNA]</scope>
    <source>
        <strain evidence="2 3">NRRL NRS-1438</strain>
    </source>
</reference>
<feature type="transmembrane region" description="Helical" evidence="1">
    <location>
        <begin position="99"/>
        <end position="129"/>
    </location>
</feature>
<sequence length="230" mass="25089">MLKLMKLEWKKTKFGWYRNGAIIANVIMGALLCLIGYVESNEGQPAFNGFEEAFVVIGAIVRATFIVFAAVLIVKLVIEEYKNKTITIMFSYPISRKKIIASKLCIVGGLTFITIIVSNVFVALVFFSVNAYLQFIPGSLPLEMVVQQVVSMFAFAFAAAGTSLIPLFFGMRKLSVPETILSSILITAIVSAHNPVFSLASIIYIPLSLAVVGLVLAAATVRKVEQVDII</sequence>
<dbReference type="Proteomes" id="UP001207626">
    <property type="component" value="Unassembled WGS sequence"/>
</dbReference>
<feature type="transmembrane region" description="Helical" evidence="1">
    <location>
        <begin position="176"/>
        <end position="196"/>
    </location>
</feature>
<organism evidence="2 3">
    <name type="scientific">Paenibacillus apiarius</name>
    <dbReference type="NCBI Taxonomy" id="46240"/>
    <lineage>
        <taxon>Bacteria</taxon>
        <taxon>Bacillati</taxon>
        <taxon>Bacillota</taxon>
        <taxon>Bacilli</taxon>
        <taxon>Bacillales</taxon>
        <taxon>Paenibacillaceae</taxon>
        <taxon>Paenibacillus</taxon>
    </lineage>
</organism>
<gene>
    <name evidence="2" type="ORF">M5X09_15605</name>
</gene>
<feature type="transmembrane region" description="Helical" evidence="1">
    <location>
        <begin position="149"/>
        <end position="169"/>
    </location>
</feature>
<feature type="transmembrane region" description="Helical" evidence="1">
    <location>
        <begin position="202"/>
        <end position="221"/>
    </location>
</feature>
<dbReference type="RefSeq" id="WP_087435759.1">
    <property type="nucleotide sequence ID" value="NZ_JAMDLV010000019.1"/>
</dbReference>
<keyword evidence="3" id="KW-1185">Reference proteome</keyword>
<keyword evidence="1" id="KW-0472">Membrane</keyword>
<dbReference type="EMBL" id="JAMDLW010000020">
    <property type="protein sequence ID" value="MCY9521076.1"/>
    <property type="molecule type" value="Genomic_DNA"/>
</dbReference>